<dbReference type="InterPro" id="IPR015422">
    <property type="entry name" value="PyrdxlP-dep_Trfase_small"/>
</dbReference>
<dbReference type="InterPro" id="IPR036388">
    <property type="entry name" value="WH-like_DNA-bd_sf"/>
</dbReference>
<gene>
    <name evidence="7" type="primary">hisC_2</name>
    <name evidence="7" type="ORF">Hsar01_01186</name>
</gene>
<dbReference type="CDD" id="cd00609">
    <property type="entry name" value="AAT_like"/>
    <property type="match status" value="1"/>
</dbReference>
<organism evidence="7 8">
    <name type="scientific">Haloferula sargassicola</name>
    <dbReference type="NCBI Taxonomy" id="490096"/>
    <lineage>
        <taxon>Bacteria</taxon>
        <taxon>Pseudomonadati</taxon>
        <taxon>Verrucomicrobiota</taxon>
        <taxon>Verrucomicrobiia</taxon>
        <taxon>Verrucomicrobiales</taxon>
        <taxon>Verrucomicrobiaceae</taxon>
        <taxon>Haloferula</taxon>
    </lineage>
</organism>
<dbReference type="Pfam" id="PF00392">
    <property type="entry name" value="GntR"/>
    <property type="match status" value="1"/>
</dbReference>
<dbReference type="InterPro" id="IPR000524">
    <property type="entry name" value="Tscrpt_reg_HTH_GntR"/>
</dbReference>
<keyword evidence="3" id="KW-0805">Transcription regulation</keyword>
<keyword evidence="8" id="KW-1185">Reference proteome</keyword>
<reference evidence="7 8" key="1">
    <citation type="submission" date="2024-02" db="EMBL/GenBank/DDBJ databases">
        <title>Haloferula sargassicola NBRC 104335.</title>
        <authorList>
            <person name="Ichikawa N."/>
            <person name="Katano-Makiyama Y."/>
            <person name="Hidaka K."/>
        </authorList>
    </citation>
    <scope>NUCLEOTIDE SEQUENCE [LARGE SCALE GENOMIC DNA]</scope>
    <source>
        <strain evidence="7 8">NBRC 104335</strain>
    </source>
</reference>
<dbReference type="InterPro" id="IPR004839">
    <property type="entry name" value="Aminotransferase_I/II_large"/>
</dbReference>
<proteinExistence type="inferred from homology"/>
<dbReference type="EMBL" id="BAABRI010000005">
    <property type="protein sequence ID" value="GAA5481971.1"/>
    <property type="molecule type" value="Genomic_DNA"/>
</dbReference>
<evidence type="ECO:0000256" key="4">
    <source>
        <dbReference type="ARBA" id="ARBA00023125"/>
    </source>
</evidence>
<dbReference type="InterPro" id="IPR015421">
    <property type="entry name" value="PyrdxlP-dep_Trfase_major"/>
</dbReference>
<keyword evidence="5" id="KW-0804">Transcription</keyword>
<dbReference type="Gene3D" id="3.40.640.10">
    <property type="entry name" value="Type I PLP-dependent aspartate aminotransferase-like (Major domain)"/>
    <property type="match status" value="1"/>
</dbReference>
<dbReference type="SUPFAM" id="SSF46785">
    <property type="entry name" value="Winged helix' DNA-binding domain"/>
    <property type="match status" value="1"/>
</dbReference>
<keyword evidence="7" id="KW-0032">Aminotransferase</keyword>
<dbReference type="Gene3D" id="3.90.1150.10">
    <property type="entry name" value="Aspartate Aminotransferase, domain 1"/>
    <property type="match status" value="1"/>
</dbReference>
<dbReference type="SUPFAM" id="SSF53383">
    <property type="entry name" value="PLP-dependent transferases"/>
    <property type="match status" value="1"/>
</dbReference>
<comment type="caution">
    <text evidence="7">The sequence shown here is derived from an EMBL/GenBank/DDBJ whole genome shotgun (WGS) entry which is preliminary data.</text>
</comment>
<dbReference type="Pfam" id="PF00155">
    <property type="entry name" value="Aminotran_1_2"/>
    <property type="match status" value="1"/>
</dbReference>
<keyword evidence="2" id="KW-0663">Pyridoxal phosphate</keyword>
<comment type="similarity">
    <text evidence="1">In the C-terminal section; belongs to the class-I pyridoxal-phosphate-dependent aminotransferase family.</text>
</comment>
<dbReference type="PANTHER" id="PTHR46577">
    <property type="entry name" value="HTH-TYPE TRANSCRIPTIONAL REGULATORY PROTEIN GABR"/>
    <property type="match status" value="1"/>
</dbReference>
<dbReference type="SMART" id="SM00345">
    <property type="entry name" value="HTH_GNTR"/>
    <property type="match status" value="1"/>
</dbReference>
<dbReference type="CDD" id="cd07377">
    <property type="entry name" value="WHTH_GntR"/>
    <property type="match status" value="1"/>
</dbReference>
<evidence type="ECO:0000313" key="8">
    <source>
        <dbReference type="Proteomes" id="UP001476282"/>
    </source>
</evidence>
<dbReference type="RefSeq" id="WP_353566111.1">
    <property type="nucleotide sequence ID" value="NZ_BAABRI010000005.1"/>
</dbReference>
<dbReference type="Gene3D" id="1.10.10.10">
    <property type="entry name" value="Winged helix-like DNA-binding domain superfamily/Winged helix DNA-binding domain"/>
    <property type="match status" value="1"/>
</dbReference>
<evidence type="ECO:0000259" key="6">
    <source>
        <dbReference type="PROSITE" id="PS50949"/>
    </source>
</evidence>
<evidence type="ECO:0000256" key="1">
    <source>
        <dbReference type="ARBA" id="ARBA00005384"/>
    </source>
</evidence>
<dbReference type="GO" id="GO:0008483">
    <property type="term" value="F:transaminase activity"/>
    <property type="evidence" value="ECO:0007669"/>
    <property type="project" value="UniProtKB-KW"/>
</dbReference>
<evidence type="ECO:0000256" key="5">
    <source>
        <dbReference type="ARBA" id="ARBA00023163"/>
    </source>
</evidence>
<evidence type="ECO:0000256" key="3">
    <source>
        <dbReference type="ARBA" id="ARBA00023015"/>
    </source>
</evidence>
<dbReference type="InterPro" id="IPR015424">
    <property type="entry name" value="PyrdxlP-dep_Trfase"/>
</dbReference>
<dbReference type="PROSITE" id="PS50949">
    <property type="entry name" value="HTH_GNTR"/>
    <property type="match status" value="1"/>
</dbReference>
<dbReference type="InterPro" id="IPR036390">
    <property type="entry name" value="WH_DNA-bd_sf"/>
</dbReference>
<dbReference type="InterPro" id="IPR051446">
    <property type="entry name" value="HTH_trans_reg/aminotransferase"/>
</dbReference>
<protein>
    <submittedName>
        <fullName evidence="7">Histidinol-phosphate aminotransferase</fullName>
    </submittedName>
</protein>
<feature type="domain" description="HTH gntR-type" evidence="6">
    <location>
        <begin position="26"/>
        <end position="94"/>
    </location>
</feature>
<accession>A0ABP9UMP9</accession>
<keyword evidence="4" id="KW-0238">DNA-binding</keyword>
<name>A0ABP9UMP9_9BACT</name>
<evidence type="ECO:0000256" key="2">
    <source>
        <dbReference type="ARBA" id="ARBA00022898"/>
    </source>
</evidence>
<keyword evidence="7" id="KW-0808">Transferase</keyword>
<sequence>MGFFDSRCIWKAADNPARSTSMPAATPLYRKLSSTLAGLIRAGTFPPGSRFPSIRRTSREHGVSITTAMEAYRCLEDEGYLQARARSGYYVSPPVISPDRFPTTGTRPSSPLKVTHGTLFETVIDHASGQGAVSFATAAPGKGIVPETRLASISREIIRRHGLEALSYTPPQGRWELRAALSRRLYNLGLTVAPDEIITTQGATEGLMLALRATAEPGDLIAVEAPSYFGTLNLIRDLGLRVIEIPVDPRSGLVVEALEVALKKHRIAACVVQPHFQNPIGSLMPESRKKALSALAEQHGFAIIEDDVYGDLAHDGTRPSSIALHSDRVIHCGSASKTIAPGLRVGWLLPGKWHAEVRRLKGIQCPWNGTLSEFVIARFLDAGGYDRHLRRIRRLYAEQCAQTREAVLSHFPEDARVNQPAGGFVLWLEMPAGFDARSYTAAALRKGIGISPGPIFSATAGLNHCFRLACGFAFGTRTLEAIATLGKLARHHRS</sequence>
<dbReference type="Proteomes" id="UP001476282">
    <property type="component" value="Unassembled WGS sequence"/>
</dbReference>
<dbReference type="PANTHER" id="PTHR46577:SF2">
    <property type="entry name" value="TRANSCRIPTIONAL REGULATORY PROTEIN"/>
    <property type="match status" value="1"/>
</dbReference>
<evidence type="ECO:0000313" key="7">
    <source>
        <dbReference type="EMBL" id="GAA5481971.1"/>
    </source>
</evidence>